<dbReference type="Pfam" id="PF00648">
    <property type="entry name" value="Peptidase_C2"/>
    <property type="match status" value="1"/>
</dbReference>
<dbReference type="OrthoDB" id="9374162at2759"/>
<evidence type="ECO:0000256" key="1">
    <source>
        <dbReference type="PROSITE-ProRule" id="PRU00239"/>
    </source>
</evidence>
<sequence>MQMVGRMYVGRGDCINCTTSFVLSCGGTGGITESRKSRYPLWPEWNEADVNAEKWDLVKPIKEKDKAVKSPSLQLFEDPEGKVELPPSLKVYSWKRPYEFILEKLPVIVARESSFDLMTPNEHILKSEMMRWIICEIIMLWHTCQDTKLNDKSLLEAMGSPWKPWEHIYALCKASKGHTPLYNSYGKYVVKLYWMGCWRKITVDDTMPFDKNDKLLLPSSTCLGELWPMLLSKALIKLASIEYVKAISLRMVINNKFSILILKTSMYYQSEQSERIWSFLKTLLPEFTFANEEPVVAKVPSTESIQKIGKENEDIVEVVSSKPIEKVSKEKPESKDIGKKKNKEAEFNKDKSRTLIQRPQSVSQSVSQILTESLPPPVMPRMMIYATYFPLQLSERQISLLRQMADSSEKLRHYGLSHAHSHPVMITRTRSCPLINPPETTPVPRWKLIRPRNRALPIADPKETKVKKPDQFIEISSPLVNYKIDTTIMPPERNDQVPLIKKAVNTSLAAVSENDETLDQNDDEEQKVLESPFFAEETQLELIKSDALFSVDTQEIDSTKASGLLSSVSHGAKSQHSNIAEHKEDTLYVRPPLESLIEDSTSTYPIGSNQLSQSFGLMINADHDFNEPLEYKVSCTENWIDYEDFFNCFQRLIIFHNPSKYTYSLQKSCLKSTDDRGPYYLHVDHIKPVEMLVTFSALVRWGDISCEKNLNKGNNDKVLWSSPIQVRRHVIRFTATSPLGHNINISSTVPFIFGDEDTVLVHVSKDSLRFMQHATHIIKAIENAICNFNDEQEHRKTSLELQHCHFPFPFDDANLAEEQTKVFNTAVYATVAHALDACPSTEDYFALRTLLVDSSPKQLRIEERSCISSVSEVPESWKERTPTKQEDAAASRIQTWWRGLVIGELRFASKIGSKQHNYVKTILQEIWNLLESDIEKYASYLLRYMLNLSPKLAKLYPFYEDEWCRTVYADYTTTYNDQPPNSWFVVFREVFNIPKDMLIVPKIYSTLTTCVLHVVNNDTGEEIPRVFQKVAPYTYKKNSNGYTFTAEAQTGSFPVPSGKWRLRLFGSRHPLPVLANETVNSSFSIKEIKSYYIPNDKNIIFRFQVNVYVTHQATLHVQTSKPDVYIELQILNRSREVAKATGKGHTIIPSFLFASGTERSTTYVPSRKPSDVPNTLGISKKLGTTPSNKTARSSAKATSEQKSPVLLDENILPMDIEQSLAKVVHKYIIQASILYRSWPLTESELAFAELQKDMDIELAVAVDEDEG</sequence>
<evidence type="ECO:0000313" key="6">
    <source>
        <dbReference type="Proteomes" id="UP000287033"/>
    </source>
</evidence>
<comment type="caution">
    <text evidence="1">Lacks conserved residue(s) required for the propagation of feature annotation.</text>
</comment>
<dbReference type="InterPro" id="IPR038765">
    <property type="entry name" value="Papain-like_cys_pep_sf"/>
</dbReference>
<dbReference type="Pfam" id="PF22070">
    <property type="entry name" value="Androglobin_V"/>
    <property type="match status" value="1"/>
</dbReference>
<dbReference type="GO" id="GO:0004198">
    <property type="term" value="F:calcium-dependent cysteine-type endopeptidase activity"/>
    <property type="evidence" value="ECO:0007669"/>
    <property type="project" value="InterPro"/>
</dbReference>
<keyword evidence="6" id="KW-1185">Reference proteome</keyword>
<dbReference type="SUPFAM" id="SSF54001">
    <property type="entry name" value="Cysteine proteinases"/>
    <property type="match status" value="1"/>
</dbReference>
<feature type="region of interest" description="Disordered" evidence="2">
    <location>
        <begin position="327"/>
        <end position="349"/>
    </location>
</feature>
<dbReference type="InterPro" id="IPR054093">
    <property type="entry name" value="Androglobin_II"/>
</dbReference>
<dbReference type="PANTHER" id="PTHR46298">
    <property type="entry name" value="ANDROGLOBIN"/>
    <property type="match status" value="1"/>
</dbReference>
<dbReference type="InterPro" id="IPR053033">
    <property type="entry name" value="Androglobin-like"/>
</dbReference>
<dbReference type="AlphaFoldDB" id="A0A401SJT9"/>
<dbReference type="GO" id="GO:0006508">
    <property type="term" value="P:proteolysis"/>
    <property type="evidence" value="ECO:0007669"/>
    <property type="project" value="InterPro"/>
</dbReference>
<accession>A0A401SJT9</accession>
<organism evidence="5 6">
    <name type="scientific">Chiloscyllium punctatum</name>
    <name type="common">Brownbanded bambooshark</name>
    <name type="synonym">Hemiscyllium punctatum</name>
    <dbReference type="NCBI Taxonomy" id="137246"/>
    <lineage>
        <taxon>Eukaryota</taxon>
        <taxon>Metazoa</taxon>
        <taxon>Chordata</taxon>
        <taxon>Craniata</taxon>
        <taxon>Vertebrata</taxon>
        <taxon>Chondrichthyes</taxon>
        <taxon>Elasmobranchii</taxon>
        <taxon>Galeomorphii</taxon>
        <taxon>Galeoidea</taxon>
        <taxon>Orectolobiformes</taxon>
        <taxon>Hemiscylliidae</taxon>
        <taxon>Chiloscyllium</taxon>
    </lineage>
</organism>
<dbReference type="InterPro" id="IPR054094">
    <property type="entry name" value="Androglobin_IV"/>
</dbReference>
<proteinExistence type="predicted"/>
<feature type="domain" description="Globin" evidence="4">
    <location>
        <begin position="744"/>
        <end position="948"/>
    </location>
</feature>
<evidence type="ECO:0000259" key="3">
    <source>
        <dbReference type="PROSITE" id="PS50203"/>
    </source>
</evidence>
<comment type="caution">
    <text evidence="5">The sequence shown here is derived from an EMBL/GenBank/DDBJ whole genome shotgun (WGS) entry which is preliminary data.</text>
</comment>
<dbReference type="OMA" id="DMYKEMR"/>
<feature type="domain" description="Calpain catalytic" evidence="3">
    <location>
        <begin position="70"/>
        <end position="238"/>
    </location>
</feature>
<dbReference type="InterPro" id="IPR057249">
    <property type="entry name" value="Globin_CP_ADGB"/>
</dbReference>
<dbReference type="PROSITE" id="PS51257">
    <property type="entry name" value="PROKAR_LIPOPROTEIN"/>
    <property type="match status" value="1"/>
</dbReference>
<dbReference type="Pfam" id="PF22068">
    <property type="entry name" value="Androglobin_II"/>
    <property type="match status" value="2"/>
</dbReference>
<dbReference type="PROSITE" id="PS52042">
    <property type="entry name" value="GLOBIN_CP_ADGB"/>
    <property type="match status" value="1"/>
</dbReference>
<dbReference type="EMBL" id="BEZZ01000313">
    <property type="protein sequence ID" value="GCC30603.1"/>
    <property type="molecule type" value="Genomic_DNA"/>
</dbReference>
<dbReference type="Pfam" id="PF22069">
    <property type="entry name" value="Androglobin_IV"/>
    <property type="match status" value="1"/>
</dbReference>
<dbReference type="Proteomes" id="UP000287033">
    <property type="component" value="Unassembled WGS sequence"/>
</dbReference>
<evidence type="ECO:0000256" key="2">
    <source>
        <dbReference type="SAM" id="MobiDB-lite"/>
    </source>
</evidence>
<dbReference type="InterPro" id="IPR001300">
    <property type="entry name" value="Peptidase_C2_calpain_cat"/>
</dbReference>
<feature type="region of interest" description="Disordered" evidence="2">
    <location>
        <begin position="1177"/>
        <end position="1201"/>
    </location>
</feature>
<dbReference type="STRING" id="137246.A0A401SJT9"/>
<reference evidence="5 6" key="1">
    <citation type="journal article" date="2018" name="Nat. Ecol. Evol.">
        <title>Shark genomes provide insights into elasmobranch evolution and the origin of vertebrates.</title>
        <authorList>
            <person name="Hara Y"/>
            <person name="Yamaguchi K"/>
            <person name="Onimaru K"/>
            <person name="Kadota M"/>
            <person name="Koyanagi M"/>
            <person name="Keeley SD"/>
            <person name="Tatsumi K"/>
            <person name="Tanaka K"/>
            <person name="Motone F"/>
            <person name="Kageyama Y"/>
            <person name="Nozu R"/>
            <person name="Adachi N"/>
            <person name="Nishimura O"/>
            <person name="Nakagawa R"/>
            <person name="Tanegashima C"/>
            <person name="Kiyatake I"/>
            <person name="Matsumoto R"/>
            <person name="Murakumo K"/>
            <person name="Nishida K"/>
            <person name="Terakita A"/>
            <person name="Kuratani S"/>
            <person name="Sato K"/>
            <person name="Hyodo S Kuraku.S."/>
        </authorList>
    </citation>
    <scope>NUCLEOTIDE SEQUENCE [LARGE SCALE GENOMIC DNA]</scope>
</reference>
<name>A0A401SJT9_CHIPU</name>
<dbReference type="SMART" id="SM00230">
    <property type="entry name" value="CysPc"/>
    <property type="match status" value="1"/>
</dbReference>
<evidence type="ECO:0000313" key="5">
    <source>
        <dbReference type="EMBL" id="GCC30603.1"/>
    </source>
</evidence>
<dbReference type="PROSITE" id="PS50203">
    <property type="entry name" value="CALPAIN_CAT"/>
    <property type="match status" value="1"/>
</dbReference>
<protein>
    <submittedName>
        <fullName evidence="5">Uncharacterized protein</fullName>
    </submittedName>
</protein>
<dbReference type="PANTHER" id="PTHR46298:SF1">
    <property type="entry name" value="ANDROGLOBIN"/>
    <property type="match status" value="1"/>
</dbReference>
<dbReference type="CDD" id="cd22307">
    <property type="entry name" value="Adgb_C_mid-like"/>
    <property type="match status" value="1"/>
</dbReference>
<evidence type="ECO:0000259" key="4">
    <source>
        <dbReference type="PROSITE" id="PS52042"/>
    </source>
</evidence>
<dbReference type="InterPro" id="IPR054095">
    <property type="entry name" value="Androglobin_V"/>
</dbReference>
<gene>
    <name evidence="5" type="ORF">chiPu_0009054</name>
</gene>